<keyword evidence="7 9" id="KW-0539">Nucleus</keyword>
<dbReference type="InterPro" id="IPR036390">
    <property type="entry name" value="WH_DNA-bd_sf"/>
</dbReference>
<comment type="subcellular location">
    <subcellularLocation>
        <location evidence="1 9">Nucleus</location>
    </subcellularLocation>
</comment>
<feature type="compositionally biased region" description="Polar residues" evidence="10">
    <location>
        <begin position="248"/>
        <end position="257"/>
    </location>
</feature>
<evidence type="ECO:0000256" key="4">
    <source>
        <dbReference type="ARBA" id="ARBA00023015"/>
    </source>
</evidence>
<evidence type="ECO:0000256" key="2">
    <source>
        <dbReference type="ARBA" id="ARBA00010940"/>
    </source>
</evidence>
<evidence type="ECO:0000256" key="1">
    <source>
        <dbReference type="ARBA" id="ARBA00004123"/>
    </source>
</evidence>
<dbReference type="FunFam" id="1.10.10.10:FF:000073">
    <property type="entry name" value="E2F transcription factor 8"/>
    <property type="match status" value="1"/>
</dbReference>
<dbReference type="GO" id="GO:0090575">
    <property type="term" value="C:RNA polymerase II transcription regulator complex"/>
    <property type="evidence" value="ECO:0007669"/>
    <property type="project" value="TreeGrafter"/>
</dbReference>
<keyword evidence="8" id="KW-0131">Cell cycle</keyword>
<dbReference type="EMBL" id="VRMN01000002">
    <property type="protein sequence ID" value="KAA8497140.1"/>
    <property type="molecule type" value="Genomic_DNA"/>
</dbReference>
<dbReference type="SUPFAM" id="SSF46785">
    <property type="entry name" value="Winged helix' DNA-binding domain"/>
    <property type="match status" value="2"/>
</dbReference>
<dbReference type="PANTHER" id="PTHR12081:SF7">
    <property type="entry name" value="TRANSCRIPTION FACTOR EFL-3"/>
    <property type="match status" value="1"/>
</dbReference>
<dbReference type="AlphaFoldDB" id="A0A5J4Z1J0"/>
<evidence type="ECO:0000256" key="5">
    <source>
        <dbReference type="ARBA" id="ARBA00023125"/>
    </source>
</evidence>
<comment type="caution">
    <text evidence="12">The sequence shown here is derived from an EMBL/GenBank/DDBJ whole genome shotgun (WGS) entry which is preliminary data.</text>
</comment>
<accession>A0A5J4Z1J0</accession>
<evidence type="ECO:0000313" key="13">
    <source>
        <dbReference type="Proteomes" id="UP000324585"/>
    </source>
</evidence>
<feature type="domain" description="E2F/DP family winged-helix DNA-binding" evidence="11">
    <location>
        <begin position="134"/>
        <end position="225"/>
    </location>
</feature>
<feature type="domain" description="E2F/DP family winged-helix DNA-binding" evidence="11">
    <location>
        <begin position="29"/>
        <end position="94"/>
    </location>
</feature>
<dbReference type="Proteomes" id="UP000324585">
    <property type="component" value="Unassembled WGS sequence"/>
</dbReference>
<dbReference type="GO" id="GO:0000978">
    <property type="term" value="F:RNA polymerase II cis-regulatory region sequence-specific DNA binding"/>
    <property type="evidence" value="ECO:0007669"/>
    <property type="project" value="InterPro"/>
</dbReference>
<feature type="region of interest" description="Disordered" evidence="10">
    <location>
        <begin position="486"/>
        <end position="519"/>
    </location>
</feature>
<evidence type="ECO:0000313" key="12">
    <source>
        <dbReference type="EMBL" id="KAA8497140.1"/>
    </source>
</evidence>
<dbReference type="PANTHER" id="PTHR12081">
    <property type="entry name" value="TRANSCRIPTION FACTOR E2F"/>
    <property type="match status" value="1"/>
</dbReference>
<dbReference type="OrthoDB" id="5318at2759"/>
<feature type="compositionally biased region" description="Polar residues" evidence="10">
    <location>
        <begin position="501"/>
        <end position="516"/>
    </location>
</feature>
<evidence type="ECO:0000256" key="8">
    <source>
        <dbReference type="ARBA" id="ARBA00023306"/>
    </source>
</evidence>
<gene>
    <name evidence="12" type="ORF">FVE85_0869</name>
</gene>
<dbReference type="Gene3D" id="1.10.10.10">
    <property type="entry name" value="Winged helix-like DNA-binding domain superfamily/Winged helix DNA-binding domain"/>
    <property type="match status" value="2"/>
</dbReference>
<feature type="compositionally biased region" description="Polar residues" evidence="10">
    <location>
        <begin position="271"/>
        <end position="292"/>
    </location>
</feature>
<dbReference type="InterPro" id="IPR036388">
    <property type="entry name" value="WH-like_DNA-bd_sf"/>
</dbReference>
<feature type="region of interest" description="Disordered" evidence="10">
    <location>
        <begin position="235"/>
        <end position="346"/>
    </location>
</feature>
<feature type="compositionally biased region" description="Basic and acidic residues" evidence="10">
    <location>
        <begin position="330"/>
        <end position="346"/>
    </location>
</feature>
<proteinExistence type="inferred from homology"/>
<reference evidence="13" key="1">
    <citation type="journal article" date="2019" name="Nat. Commun.">
        <title>Expansion of phycobilisome linker gene families in mesophilic red algae.</title>
        <authorList>
            <person name="Lee J."/>
            <person name="Kim D."/>
            <person name="Bhattacharya D."/>
            <person name="Yoon H.S."/>
        </authorList>
    </citation>
    <scope>NUCLEOTIDE SEQUENCE [LARGE SCALE GENOMIC DNA]</scope>
    <source>
        <strain evidence="13">CCMP 1328</strain>
    </source>
</reference>
<name>A0A5J4Z1J0_PORPP</name>
<keyword evidence="13" id="KW-1185">Reference proteome</keyword>
<evidence type="ECO:0000256" key="10">
    <source>
        <dbReference type="SAM" id="MobiDB-lite"/>
    </source>
</evidence>
<keyword evidence="4 9" id="KW-0805">Transcription regulation</keyword>
<sequence length="541" mass="58765">MSELPQQRLTPPPSAATACAAQENAEYSRKQKSLGLLCQNFLSLYGREGSNDICLDKAASRLGVERRRIYDIVGVLESIGIVDRFGKNTYTWKGFENLTSHLELLAKDDGLLVDAQDSVVGEPGAASPARPDTRKDKALGMLSARFVRLLIDHPTEVINLEDAALRLLGKNELAASSQEGSEQSTMMKTRVRRLYDVANILASLKLIEKVQSGRHARKPAYTWVGVSSGDADTAGASQVVVSQERDTQVSAAASSEATDMHGKAPLDARMKSSNSHSKRAGSSSVANSTVDQGPTPEAGSKQPAKKRKTAAPAKPSNEKTASGASTSKRKGAEAAKLEPAHSDESVREAADMFYKEMAEGTMTSLRAREWLDKYHDEILDWWNSRIDQTRASIVCDDPHAREMVYRRLAMMKGSGQTPTSRAGGTASSVEGKEGIMSAEEIEKYLASAREAGPEYFARACQWFVQYEVWMAYRSAVLEIQDKEKEKEEAGATAQDVVQAEPQISDTEGHEATTQASGAALGKEQQQLWASVLAGMSERLVS</sequence>
<comment type="similarity">
    <text evidence="2 9">Belongs to the E2F/DP family.</text>
</comment>
<keyword evidence="3" id="KW-0678">Repressor</keyword>
<dbReference type="SMART" id="SM01372">
    <property type="entry name" value="E2F_TDP"/>
    <property type="match status" value="2"/>
</dbReference>
<organism evidence="12 13">
    <name type="scientific">Porphyridium purpureum</name>
    <name type="common">Red alga</name>
    <name type="synonym">Porphyridium cruentum</name>
    <dbReference type="NCBI Taxonomy" id="35688"/>
    <lineage>
        <taxon>Eukaryota</taxon>
        <taxon>Rhodophyta</taxon>
        <taxon>Bangiophyceae</taxon>
        <taxon>Porphyridiales</taxon>
        <taxon>Porphyridiaceae</taxon>
        <taxon>Porphyridium</taxon>
    </lineage>
</organism>
<feature type="compositionally biased region" description="Basic and acidic residues" evidence="10">
    <location>
        <begin position="258"/>
        <end position="270"/>
    </location>
</feature>
<evidence type="ECO:0000256" key="3">
    <source>
        <dbReference type="ARBA" id="ARBA00022491"/>
    </source>
</evidence>
<dbReference type="Pfam" id="PF02319">
    <property type="entry name" value="WHD_E2F_TDP"/>
    <property type="match status" value="2"/>
</dbReference>
<dbReference type="InterPro" id="IPR015633">
    <property type="entry name" value="E2F"/>
</dbReference>
<evidence type="ECO:0000259" key="11">
    <source>
        <dbReference type="SMART" id="SM01372"/>
    </source>
</evidence>
<evidence type="ECO:0000256" key="6">
    <source>
        <dbReference type="ARBA" id="ARBA00023163"/>
    </source>
</evidence>
<protein>
    <submittedName>
        <fullName evidence="12">E2F transcription factor-like E2FE</fullName>
    </submittedName>
</protein>
<keyword evidence="6 9" id="KW-0804">Transcription</keyword>
<keyword evidence="5 9" id="KW-0238">DNA-binding</keyword>
<evidence type="ECO:0000256" key="9">
    <source>
        <dbReference type="RuleBase" id="RU003796"/>
    </source>
</evidence>
<dbReference type="InterPro" id="IPR003316">
    <property type="entry name" value="E2F_WHTH_DNA-bd_dom"/>
</dbReference>
<dbReference type="GO" id="GO:0000981">
    <property type="term" value="F:DNA-binding transcription factor activity, RNA polymerase II-specific"/>
    <property type="evidence" value="ECO:0007669"/>
    <property type="project" value="TreeGrafter"/>
</dbReference>
<evidence type="ECO:0000256" key="7">
    <source>
        <dbReference type="ARBA" id="ARBA00023242"/>
    </source>
</evidence>